<reference evidence="2 3" key="1">
    <citation type="submission" date="2018-07" db="EMBL/GenBank/DDBJ databases">
        <title>Identification of phenol metabolism pathways in Arcobacter.</title>
        <authorList>
            <person name="Miller W.G."/>
            <person name="Yee E."/>
            <person name="Bono J.L."/>
        </authorList>
    </citation>
    <scope>NUCLEOTIDE SEQUENCE [LARGE SCALE GENOMIC DNA]</scope>
    <source>
        <strain evidence="2 3">W63</strain>
    </source>
</reference>
<keyword evidence="3" id="KW-1185">Reference proteome</keyword>
<evidence type="ECO:0000256" key="1">
    <source>
        <dbReference type="SAM" id="Coils"/>
    </source>
</evidence>
<keyword evidence="1" id="KW-0175">Coiled coil</keyword>
<proteinExistence type="predicted"/>
<dbReference type="EMBL" id="CP030944">
    <property type="protein sequence ID" value="QKE26829.1"/>
    <property type="molecule type" value="Genomic_DNA"/>
</dbReference>
<sequence length="126" mass="16055">MNLDELRKIRKENLLAHKKKKREYYLKSKFKKKVIDYEDELKDLNFISKIKEIAHNQKLYVDKRMDSIKKKLNEYKEFKKEYYNQNKEKILEYNKEYRERKKEELKQYRKDYYKKLKENENKLEKE</sequence>
<organism evidence="2 3">
    <name type="scientific">Arcobacter aquimarinus</name>
    <dbReference type="NCBI Taxonomy" id="1315211"/>
    <lineage>
        <taxon>Bacteria</taxon>
        <taxon>Pseudomonadati</taxon>
        <taxon>Campylobacterota</taxon>
        <taxon>Epsilonproteobacteria</taxon>
        <taxon>Campylobacterales</taxon>
        <taxon>Arcobacteraceae</taxon>
        <taxon>Arcobacter</taxon>
    </lineage>
</organism>
<evidence type="ECO:0000313" key="2">
    <source>
        <dbReference type="EMBL" id="QKE26829.1"/>
    </source>
</evidence>
<dbReference type="RefSeq" id="WP_171920715.1">
    <property type="nucleotide sequence ID" value="NZ_CBCSAE010000007.1"/>
</dbReference>
<name>A0AAE7E246_9BACT</name>
<feature type="coiled-coil region" evidence="1">
    <location>
        <begin position="68"/>
        <end position="122"/>
    </location>
</feature>
<gene>
    <name evidence="2" type="ORF">AAQM_2117</name>
</gene>
<accession>A0AAE7E246</accession>
<dbReference type="Proteomes" id="UP000502065">
    <property type="component" value="Chromosome"/>
</dbReference>
<protein>
    <submittedName>
        <fullName evidence="2">Uncharacterized protein</fullName>
    </submittedName>
</protein>
<dbReference type="KEGG" id="aaqi:AAQM_2117"/>
<evidence type="ECO:0000313" key="3">
    <source>
        <dbReference type="Proteomes" id="UP000502065"/>
    </source>
</evidence>
<dbReference type="AlphaFoldDB" id="A0AAE7E246"/>